<dbReference type="InterPro" id="IPR045735">
    <property type="entry name" value="Spore_III_AA_AAA+_ATPase"/>
</dbReference>
<dbReference type="EMBL" id="RZNY01000003">
    <property type="protein sequence ID" value="RUT47771.1"/>
    <property type="molecule type" value="Genomic_DNA"/>
</dbReference>
<evidence type="ECO:0000313" key="4">
    <source>
        <dbReference type="EMBL" id="RUT47771.1"/>
    </source>
</evidence>
<dbReference type="Pfam" id="PF19568">
    <property type="entry name" value="Spore_III_AA"/>
    <property type="match status" value="1"/>
</dbReference>
<dbReference type="InterPro" id="IPR027417">
    <property type="entry name" value="P-loop_NTPase"/>
</dbReference>
<dbReference type="AlphaFoldDB" id="A0A433YD20"/>
<dbReference type="GO" id="GO:0005524">
    <property type="term" value="F:ATP binding"/>
    <property type="evidence" value="ECO:0007669"/>
    <property type="project" value="UniProtKB-KW"/>
</dbReference>
<accession>A0A433YD20</accession>
<proteinExistence type="predicted"/>
<evidence type="ECO:0000313" key="5">
    <source>
        <dbReference type="Proteomes" id="UP000279446"/>
    </source>
</evidence>
<organism evidence="4 5">
    <name type="scientific">Paenibacillus anaericanus</name>
    <dbReference type="NCBI Taxonomy" id="170367"/>
    <lineage>
        <taxon>Bacteria</taxon>
        <taxon>Bacillati</taxon>
        <taxon>Bacillota</taxon>
        <taxon>Bacilli</taxon>
        <taxon>Bacillales</taxon>
        <taxon>Paenibacillaceae</taxon>
        <taxon>Paenibacillus</taxon>
    </lineage>
</organism>
<dbReference type="SUPFAM" id="SSF52540">
    <property type="entry name" value="P-loop containing nucleoside triphosphate hydrolases"/>
    <property type="match status" value="1"/>
</dbReference>
<dbReference type="PANTHER" id="PTHR20953">
    <property type="entry name" value="KINASE-RELATED"/>
    <property type="match status" value="1"/>
</dbReference>
<dbReference type="Gene3D" id="3.40.50.300">
    <property type="entry name" value="P-loop containing nucleotide triphosphate hydrolases"/>
    <property type="match status" value="1"/>
</dbReference>
<keyword evidence="5" id="KW-1185">Reference proteome</keyword>
<evidence type="ECO:0000256" key="2">
    <source>
        <dbReference type="ARBA" id="ARBA00022840"/>
    </source>
</evidence>
<dbReference type="OrthoDB" id="9768243at2"/>
<keyword evidence="2" id="KW-0067">ATP-binding</keyword>
<feature type="domain" description="AAA+ ATPase" evidence="3">
    <location>
        <begin position="151"/>
        <end position="301"/>
    </location>
</feature>
<evidence type="ECO:0000256" key="1">
    <source>
        <dbReference type="ARBA" id="ARBA00022741"/>
    </source>
</evidence>
<comment type="caution">
    <text evidence="4">The sequence shown here is derived from an EMBL/GenBank/DDBJ whole genome shotgun (WGS) entry which is preliminary data.</text>
</comment>
<keyword evidence="1" id="KW-0547">Nucleotide-binding</keyword>
<dbReference type="PANTHER" id="PTHR20953:SF3">
    <property type="entry name" value="P-LOOP CONTAINING NUCLEOSIDE TRIPHOSPHATE HYDROLASES SUPERFAMILY PROTEIN"/>
    <property type="match status" value="1"/>
</dbReference>
<dbReference type="SMART" id="SM00382">
    <property type="entry name" value="AAA"/>
    <property type="match status" value="1"/>
</dbReference>
<protein>
    <submittedName>
        <fullName evidence="4">Stage III sporulation protein AA</fullName>
    </submittedName>
</protein>
<dbReference type="InterPro" id="IPR014217">
    <property type="entry name" value="Spore_III_AA"/>
</dbReference>
<dbReference type="InterPro" id="IPR003593">
    <property type="entry name" value="AAA+_ATPase"/>
</dbReference>
<dbReference type="NCBIfam" id="TIGR02858">
    <property type="entry name" value="spore_III_AA"/>
    <property type="match status" value="1"/>
</dbReference>
<gene>
    <name evidence="4" type="primary">spoIIIAA</name>
    <name evidence="4" type="ORF">EJP82_05160</name>
</gene>
<evidence type="ECO:0000259" key="3">
    <source>
        <dbReference type="SMART" id="SM00382"/>
    </source>
</evidence>
<dbReference type="RefSeq" id="WP_127190968.1">
    <property type="nucleotide sequence ID" value="NZ_RZNY01000003.1"/>
</dbReference>
<sequence>MNPSWLSVFPDNIRGLLLKLPASIFAGLEEIRIREGRPLEVNAVGRHYFLTSSGELTSNPNLGFKTGKQDSNTLLDLMTNHSLYTMEEELRRGFITIAGGHRIGLAGRTVLSGGRVEHLRDISGFNVRIAREVQGIADHMIPQLLDFKHQSVQHTLILSPPQQGKTTLIRDLARQISNGTWGHPDAKWPGLKVAVIDERSEIAGSKRGVPSFDVGTRTDVMDGCPKAEGIMMMIRSMSPDVIIVDEIGRAEDAEALAEALHAGVRVIATAHGSNVNELTSRPALSKLSNPPFFQIYAVLNRTEKGLAFRLWDGKGRAIQTHEPGWRGGVEHA</sequence>
<dbReference type="Proteomes" id="UP000279446">
    <property type="component" value="Unassembled WGS sequence"/>
</dbReference>
<name>A0A433YD20_9BACL</name>
<reference evidence="4 5" key="1">
    <citation type="submission" date="2018-12" db="EMBL/GenBank/DDBJ databases">
        <authorList>
            <person name="Sun L."/>
            <person name="Chen Z."/>
        </authorList>
    </citation>
    <scope>NUCLEOTIDE SEQUENCE [LARGE SCALE GENOMIC DNA]</scope>
    <source>
        <strain evidence="4 5">DSM 15890</strain>
    </source>
</reference>